<feature type="transmembrane region" description="Helical" evidence="1">
    <location>
        <begin position="15"/>
        <end position="39"/>
    </location>
</feature>
<reference evidence="2 3" key="1">
    <citation type="journal article" date="2016" name="Nat. Commun.">
        <title>Thousands of microbial genomes shed light on interconnected biogeochemical processes in an aquifer system.</title>
        <authorList>
            <person name="Anantharaman K."/>
            <person name="Brown C.T."/>
            <person name="Hug L.A."/>
            <person name="Sharon I."/>
            <person name="Castelle C.J."/>
            <person name="Probst A.J."/>
            <person name="Thomas B.C."/>
            <person name="Singh A."/>
            <person name="Wilkins M.J."/>
            <person name="Karaoz U."/>
            <person name="Brodie E.L."/>
            <person name="Williams K.H."/>
            <person name="Hubbard S.S."/>
            <person name="Banfield J.F."/>
        </authorList>
    </citation>
    <scope>NUCLEOTIDE SEQUENCE [LARGE SCALE GENOMIC DNA]</scope>
</reference>
<keyword evidence="1" id="KW-0472">Membrane</keyword>
<evidence type="ECO:0000256" key="1">
    <source>
        <dbReference type="SAM" id="Phobius"/>
    </source>
</evidence>
<name>A0A1F4W1V7_UNCKA</name>
<organism evidence="2 3">
    <name type="scientific">candidate division WWE3 bacterium RIFOXYB1_FULL_42_27</name>
    <dbReference type="NCBI Taxonomy" id="1802638"/>
    <lineage>
        <taxon>Bacteria</taxon>
        <taxon>Katanobacteria</taxon>
    </lineage>
</organism>
<dbReference type="Pfam" id="PF18901">
    <property type="entry name" value="DUF5657"/>
    <property type="match status" value="1"/>
</dbReference>
<dbReference type="EMBL" id="MEVV01000016">
    <property type="protein sequence ID" value="OGC63033.1"/>
    <property type="molecule type" value="Genomic_DNA"/>
</dbReference>
<keyword evidence="1" id="KW-0812">Transmembrane</keyword>
<evidence type="ECO:0000313" key="2">
    <source>
        <dbReference type="EMBL" id="OGC63033.1"/>
    </source>
</evidence>
<feature type="transmembrane region" description="Helical" evidence="1">
    <location>
        <begin position="51"/>
        <end position="77"/>
    </location>
</feature>
<comment type="caution">
    <text evidence="2">The sequence shown here is derived from an EMBL/GenBank/DDBJ whole genome shotgun (WGS) entry which is preliminary data.</text>
</comment>
<dbReference type="InterPro" id="IPR043716">
    <property type="entry name" value="DUF5657"/>
</dbReference>
<gene>
    <name evidence="2" type="ORF">A2399_00535</name>
</gene>
<evidence type="ECO:0000313" key="3">
    <source>
        <dbReference type="Proteomes" id="UP000177955"/>
    </source>
</evidence>
<sequence>MGTTPNLENLLPTAGIVAITDVVVFISVAGYAVFSFLLMRQVRLMNKSFSTPLGALFTFFGRLHFFVALILLLAALLNL</sequence>
<keyword evidence="1" id="KW-1133">Transmembrane helix</keyword>
<dbReference type="Proteomes" id="UP000177955">
    <property type="component" value="Unassembled WGS sequence"/>
</dbReference>
<accession>A0A1F4W1V7</accession>
<dbReference type="AlphaFoldDB" id="A0A1F4W1V7"/>
<proteinExistence type="predicted"/>
<protein>
    <submittedName>
        <fullName evidence="2">Uncharacterized protein</fullName>
    </submittedName>
</protein>